<reference evidence="1" key="1">
    <citation type="submission" date="2019-08" db="EMBL/GenBank/DDBJ databases">
        <authorList>
            <person name="Kucharzyk K."/>
            <person name="Murdoch R.W."/>
            <person name="Higgins S."/>
            <person name="Loffler F."/>
        </authorList>
    </citation>
    <scope>NUCLEOTIDE SEQUENCE</scope>
</reference>
<organism evidence="1">
    <name type="scientific">bioreactor metagenome</name>
    <dbReference type="NCBI Taxonomy" id="1076179"/>
    <lineage>
        <taxon>unclassified sequences</taxon>
        <taxon>metagenomes</taxon>
        <taxon>ecological metagenomes</taxon>
    </lineage>
</organism>
<protein>
    <submittedName>
        <fullName evidence="1">Minor fimbrium subunit Mfa5</fullName>
    </submittedName>
</protein>
<sequence>MIGDLINDSGKDQWITTGDQLKINGKVTDNNADAGTIVVKSSPDKPTGTLLFADPEKNKDVEATVEFYNRAYDCADCGFYTRSWQYFGIPVKNASFPYSDVGGDETVNQWVESFNGNKWQPAPDTPDTELKAFKGYQMTNNIDTKPTAVYDFKGTLNTGDAAVPLTRTTNVNYPGVNLVGNSYTAAISISEAALTFPTGVEQTVYLFNTGTRDQWKKLNGTAINHDGYKSGQYLAVPVNLGGQGNFPDRIPSMHAFMLLVESGTGGNLSINYSKLIKNTTVNRGDGTQIVTRSATSGSTATTSTSTIPSLVMDVIGEQSADRVWIFAKEGATYGFDNGWDGRKMPESGIAQLYVADEAGKDRFQVATVPGLDNIVLGFEADADGKYTVEFALSDHWTTEEIYLHDLATGTKTQVTDGSSYTFEARKGTSPARFRLSYSGNGIPRDNESAKIVVNAMADGKIAVSNNSSRDCTAFISNAGGKLVQRLEVEAGSEKVVENITGGTYVVRLQNAVLHDVRRVNIQ</sequence>
<evidence type="ECO:0000313" key="1">
    <source>
        <dbReference type="EMBL" id="MPM57240.1"/>
    </source>
</evidence>
<accession>A0A645AVQ2</accession>
<gene>
    <name evidence="1" type="ORF">SDC9_104062</name>
</gene>
<dbReference type="EMBL" id="VSSQ01016164">
    <property type="protein sequence ID" value="MPM57240.1"/>
    <property type="molecule type" value="Genomic_DNA"/>
</dbReference>
<proteinExistence type="predicted"/>
<dbReference type="SUPFAM" id="SSF82171">
    <property type="entry name" value="DPP6 N-terminal domain-like"/>
    <property type="match status" value="1"/>
</dbReference>
<name>A0A645AVQ2_9ZZZZ</name>
<comment type="caution">
    <text evidence="1">The sequence shown here is derived from an EMBL/GenBank/DDBJ whole genome shotgun (WGS) entry which is preliminary data.</text>
</comment>
<dbReference type="AlphaFoldDB" id="A0A645AVQ2"/>